<dbReference type="PANTHER" id="PTHR33154:SF33">
    <property type="entry name" value="TRANSCRIPTIONAL REPRESSOR SDPR"/>
    <property type="match status" value="1"/>
</dbReference>
<reference evidence="6" key="1">
    <citation type="submission" date="2023-07" db="EMBL/GenBank/DDBJ databases">
        <title>30 novel species of actinomycetes from the DSMZ collection.</title>
        <authorList>
            <person name="Nouioui I."/>
        </authorList>
    </citation>
    <scope>NUCLEOTIDE SEQUENCE [LARGE SCALE GENOMIC DNA]</scope>
    <source>
        <strain evidence="6">DSM 41699</strain>
    </source>
</reference>
<dbReference type="InterPro" id="IPR036390">
    <property type="entry name" value="WH_DNA-bd_sf"/>
</dbReference>
<dbReference type="InterPro" id="IPR001845">
    <property type="entry name" value="HTH_ArsR_DNA-bd_dom"/>
</dbReference>
<dbReference type="InterPro" id="IPR036388">
    <property type="entry name" value="WH-like_DNA-bd_sf"/>
</dbReference>
<feature type="domain" description="HTH arsR-type" evidence="4">
    <location>
        <begin position="1"/>
        <end position="90"/>
    </location>
</feature>
<dbReference type="Pfam" id="PF12840">
    <property type="entry name" value="HTH_20"/>
    <property type="match status" value="1"/>
</dbReference>
<dbReference type="Proteomes" id="UP001183809">
    <property type="component" value="Unassembled WGS sequence"/>
</dbReference>
<dbReference type="InterPro" id="IPR051081">
    <property type="entry name" value="HTH_MetalResp_TranReg"/>
</dbReference>
<name>A0ABU2U9A9_9ACTN</name>
<dbReference type="InterPro" id="IPR011991">
    <property type="entry name" value="ArsR-like_HTH"/>
</dbReference>
<dbReference type="PROSITE" id="PS50987">
    <property type="entry name" value="HTH_ARSR_2"/>
    <property type="match status" value="1"/>
</dbReference>
<evidence type="ECO:0000313" key="6">
    <source>
        <dbReference type="Proteomes" id="UP001183809"/>
    </source>
</evidence>
<organism evidence="5 6">
    <name type="scientific">Streptomyces gibsoniae</name>
    <dbReference type="NCBI Taxonomy" id="3075529"/>
    <lineage>
        <taxon>Bacteria</taxon>
        <taxon>Bacillati</taxon>
        <taxon>Actinomycetota</taxon>
        <taxon>Actinomycetes</taxon>
        <taxon>Kitasatosporales</taxon>
        <taxon>Streptomycetaceae</taxon>
        <taxon>Streptomyces</taxon>
    </lineage>
</organism>
<evidence type="ECO:0000259" key="4">
    <source>
        <dbReference type="PROSITE" id="PS50987"/>
    </source>
</evidence>
<dbReference type="PANTHER" id="PTHR33154">
    <property type="entry name" value="TRANSCRIPTIONAL REGULATOR, ARSR FAMILY"/>
    <property type="match status" value="1"/>
</dbReference>
<keyword evidence="6" id="KW-1185">Reference proteome</keyword>
<proteinExistence type="predicted"/>
<keyword evidence="1" id="KW-0805">Transcription regulation</keyword>
<dbReference type="EMBL" id="JAVREY010000133">
    <property type="protein sequence ID" value="MDT0469823.1"/>
    <property type="molecule type" value="Genomic_DNA"/>
</dbReference>
<dbReference type="Gene3D" id="1.10.10.10">
    <property type="entry name" value="Winged helix-like DNA-binding domain superfamily/Winged helix DNA-binding domain"/>
    <property type="match status" value="1"/>
</dbReference>
<evidence type="ECO:0000256" key="3">
    <source>
        <dbReference type="ARBA" id="ARBA00023163"/>
    </source>
</evidence>
<keyword evidence="2" id="KW-0238">DNA-binding</keyword>
<dbReference type="SMART" id="SM00418">
    <property type="entry name" value="HTH_ARSR"/>
    <property type="match status" value="1"/>
</dbReference>
<accession>A0ABU2U9A9</accession>
<keyword evidence="3" id="KW-0804">Transcription</keyword>
<comment type="caution">
    <text evidence="5">The sequence shown here is derived from an EMBL/GenBank/DDBJ whole genome shotgun (WGS) entry which is preliminary data.</text>
</comment>
<evidence type="ECO:0000313" key="5">
    <source>
        <dbReference type="EMBL" id="MDT0469823.1"/>
    </source>
</evidence>
<protein>
    <submittedName>
        <fullName evidence="5">Metalloregulator ArsR/SmtB family transcription factor</fullName>
    </submittedName>
</protein>
<dbReference type="NCBIfam" id="NF033788">
    <property type="entry name" value="HTH_metalloreg"/>
    <property type="match status" value="1"/>
</dbReference>
<dbReference type="SUPFAM" id="SSF46785">
    <property type="entry name" value="Winged helix' DNA-binding domain"/>
    <property type="match status" value="1"/>
</dbReference>
<evidence type="ECO:0000256" key="1">
    <source>
        <dbReference type="ARBA" id="ARBA00023015"/>
    </source>
</evidence>
<dbReference type="CDD" id="cd00090">
    <property type="entry name" value="HTH_ARSR"/>
    <property type="match status" value="1"/>
</dbReference>
<dbReference type="RefSeq" id="WP_311701241.1">
    <property type="nucleotide sequence ID" value="NZ_JAVREY010000133.1"/>
</dbReference>
<sequence length="106" mass="11320">MATYIDALSALADPTRRAIFECLADGPKAVGQLAEGLPVSRPAVSQHLRVLKEAGLVVDRAVGTRRLYQVNPAGLGALRAWLDRFWDQALAAFAAAAESESEQADD</sequence>
<dbReference type="PRINTS" id="PR00778">
    <property type="entry name" value="HTHARSR"/>
</dbReference>
<gene>
    <name evidence="5" type="ORF">RM764_44025</name>
</gene>
<evidence type="ECO:0000256" key="2">
    <source>
        <dbReference type="ARBA" id="ARBA00023125"/>
    </source>
</evidence>